<keyword evidence="8 10" id="KW-0472">Membrane</keyword>
<dbReference type="UniPathway" id="UPA00196"/>
<evidence type="ECO:0000256" key="7">
    <source>
        <dbReference type="ARBA" id="ARBA00022989"/>
    </source>
</evidence>
<feature type="transmembrane region" description="Helical" evidence="10">
    <location>
        <begin position="86"/>
        <end position="106"/>
    </location>
</feature>
<comment type="similarity">
    <text evidence="3">Belongs to the PIGS family.</text>
</comment>
<accession>A0A2A2KZS8</accession>
<dbReference type="InterPro" id="IPR018499">
    <property type="entry name" value="Tetraspanin/Peripherin"/>
</dbReference>
<evidence type="ECO:0000256" key="4">
    <source>
        <dbReference type="ARBA" id="ARBA00022502"/>
    </source>
</evidence>
<comment type="caution">
    <text evidence="11">The sequence shown here is derived from an EMBL/GenBank/DDBJ whole genome shotgun (WGS) entry which is preliminary data.</text>
</comment>
<evidence type="ECO:0000256" key="9">
    <source>
        <dbReference type="ARBA" id="ARBA00023180"/>
    </source>
</evidence>
<evidence type="ECO:0000313" key="11">
    <source>
        <dbReference type="EMBL" id="PAV79435.1"/>
    </source>
</evidence>
<dbReference type="Pfam" id="PF10510">
    <property type="entry name" value="PIG-S"/>
    <property type="match status" value="1"/>
</dbReference>
<dbReference type="Gene3D" id="1.10.1450.10">
    <property type="entry name" value="Tetraspanin"/>
    <property type="match status" value="1"/>
</dbReference>
<dbReference type="GO" id="GO:0042765">
    <property type="term" value="C:GPI-anchor transamidase complex"/>
    <property type="evidence" value="ECO:0007669"/>
    <property type="project" value="InterPro"/>
</dbReference>
<comment type="pathway">
    <text evidence="2">Glycolipid biosynthesis; glycosylphosphatidylinositol-anchor biosynthesis.</text>
</comment>
<reference evidence="11 12" key="1">
    <citation type="journal article" date="2017" name="Curr. Biol.">
        <title>Genome architecture and evolution of a unichromosomal asexual nematode.</title>
        <authorList>
            <person name="Fradin H."/>
            <person name="Zegar C."/>
            <person name="Gutwein M."/>
            <person name="Lucas J."/>
            <person name="Kovtun M."/>
            <person name="Corcoran D."/>
            <person name="Baugh L.R."/>
            <person name="Kiontke K."/>
            <person name="Gunsalus K."/>
            <person name="Fitch D.H."/>
            <person name="Piano F."/>
        </authorList>
    </citation>
    <scope>NUCLEOTIDE SEQUENCE [LARGE SCALE GENOMIC DNA]</scope>
    <source>
        <strain evidence="11">PF1309</strain>
    </source>
</reference>
<evidence type="ECO:0000313" key="12">
    <source>
        <dbReference type="Proteomes" id="UP000218231"/>
    </source>
</evidence>
<evidence type="ECO:0000256" key="3">
    <source>
        <dbReference type="ARBA" id="ARBA00005316"/>
    </source>
</evidence>
<dbReference type="GO" id="GO:0006506">
    <property type="term" value="P:GPI anchor biosynthetic process"/>
    <property type="evidence" value="ECO:0007669"/>
    <property type="project" value="UniProtKB-UniPathway"/>
</dbReference>
<evidence type="ECO:0000256" key="6">
    <source>
        <dbReference type="ARBA" id="ARBA00022824"/>
    </source>
</evidence>
<keyword evidence="5 10" id="KW-0812">Transmembrane</keyword>
<sequence length="887" mass="99583">MASQAVRPRNRYSPGSRPHRNVRYVVGAGGESEISCCVKYSVFSFNVLFFLIGFGLLLIGTWAQIEKNNIYSHINKASKFYLDPSLLVLIAGLITFLIGNGCVGSLRENTSFLTFYSTLLGLLLIAEFAGAVFAYACRDQLDVYIRNLLNDVVVGYRDDPDLQVLIDTMQETWKCCGIEDANDWERNTYFAIASKKVQSPEAGGVPFSCCVNSSETMFKNFYCGHGVRLKEQVMHSTGSPIYTEGCLPKLQLWLSNNVFLVGICLVVAAIIQFLGICFAQNLKSDIFAQRAKCCLGCPFVPELHFMHLDQLIRVIYVISCISTIGIFFLGKPAASVKIESLLFGKKEKKPTASLNELVAKLPDASREYMLKELPMRRMSALVYLLIVCSIALPIWWVTTDIERVPFDVLPETYTIDFNIRVHFVRTSDVNEKELDSIVESVMDRLIGAEVVRPLTITWTAETHIVQSVETAEEELWREAQTEKEELHACVVLVPPSKWTLFSATTVHLSSSHCAFIQLPEKDTDKEKMLNRLYETVWDILVDIPHLNNIVRRDLRQHMQPHQIAILPLSHQKRLVWDSVPLASHYIVQIVYVHGSPDALSSPCSICNRISKSLRILATLVQSFTSLTVSSEHLWDYDVRHLLEKDVQNRWTLSHNGMDQMLKDVEAQLHTVELGASVLKLLVVDFEDPIILLDQDGEDSNGVAVASWGAILAKNEKADSQIINAMRMLLGLDSDLLAGWTREAVALCEWEKNRAYLRALLDNAMRAASATRALKKMTENITTIAIKEHIAAKANEAKRLIEEGLGDGNAPHLNKIVLARELADSALSDPSLLDRLYMPRDERFAIYLPIALPTLLSVCKAAYDVFIWILESIGLSKNLLKTAKLKTN</sequence>
<dbReference type="SUPFAM" id="SSF48652">
    <property type="entry name" value="Tetraspanin"/>
    <property type="match status" value="1"/>
</dbReference>
<keyword evidence="9" id="KW-0325">Glycoprotein</keyword>
<feature type="transmembrane region" description="Helical" evidence="10">
    <location>
        <begin position="112"/>
        <end position="136"/>
    </location>
</feature>
<keyword evidence="7 10" id="KW-1133">Transmembrane helix</keyword>
<dbReference type="GO" id="GO:0016255">
    <property type="term" value="P:attachment of GPI anchor to protein"/>
    <property type="evidence" value="ECO:0007669"/>
    <property type="project" value="InterPro"/>
</dbReference>
<dbReference type="Pfam" id="PF00335">
    <property type="entry name" value="Tetraspanin"/>
    <property type="match status" value="1"/>
</dbReference>
<evidence type="ECO:0000256" key="8">
    <source>
        <dbReference type="ARBA" id="ARBA00023136"/>
    </source>
</evidence>
<feature type="transmembrane region" description="Helical" evidence="10">
    <location>
        <begin position="47"/>
        <end position="65"/>
    </location>
</feature>
<dbReference type="Proteomes" id="UP000218231">
    <property type="component" value="Unassembled WGS sequence"/>
</dbReference>
<feature type="transmembrane region" description="Helical" evidence="10">
    <location>
        <begin position="258"/>
        <end position="282"/>
    </location>
</feature>
<dbReference type="OrthoDB" id="2014092at2759"/>
<protein>
    <submittedName>
        <fullName evidence="11">Uncharacterized protein</fullName>
    </submittedName>
</protein>
<dbReference type="PRINTS" id="PR00259">
    <property type="entry name" value="TMFOUR"/>
</dbReference>
<dbReference type="EMBL" id="LIAE01007419">
    <property type="protein sequence ID" value="PAV79435.1"/>
    <property type="molecule type" value="Genomic_DNA"/>
</dbReference>
<dbReference type="PANTHER" id="PTHR21072:SF13">
    <property type="entry name" value="GPI TRANSAMIDASE COMPONENT PIG-S"/>
    <property type="match status" value="1"/>
</dbReference>
<name>A0A2A2KZS8_9BILA</name>
<dbReference type="InterPro" id="IPR008952">
    <property type="entry name" value="Tetraspanin_EC2_sf"/>
</dbReference>
<keyword evidence="6" id="KW-0256">Endoplasmic reticulum</keyword>
<dbReference type="AlphaFoldDB" id="A0A2A2KZS8"/>
<evidence type="ECO:0000256" key="5">
    <source>
        <dbReference type="ARBA" id="ARBA00022692"/>
    </source>
</evidence>
<evidence type="ECO:0000256" key="10">
    <source>
        <dbReference type="SAM" id="Phobius"/>
    </source>
</evidence>
<dbReference type="InterPro" id="IPR019540">
    <property type="entry name" value="PtdIno-glycan_biosynth_class_S"/>
</dbReference>
<feature type="transmembrane region" description="Helical" evidence="10">
    <location>
        <begin position="380"/>
        <end position="398"/>
    </location>
</feature>
<evidence type="ECO:0000256" key="1">
    <source>
        <dbReference type="ARBA" id="ARBA00004477"/>
    </source>
</evidence>
<dbReference type="PANTHER" id="PTHR21072">
    <property type="entry name" value="GPI TRANSAMIDASE COMPONENT PIG-S"/>
    <property type="match status" value="1"/>
</dbReference>
<gene>
    <name evidence="11" type="ORF">WR25_10629</name>
</gene>
<keyword evidence="12" id="KW-1185">Reference proteome</keyword>
<keyword evidence="4" id="KW-0337">GPI-anchor biosynthesis</keyword>
<proteinExistence type="inferred from homology"/>
<evidence type="ECO:0000256" key="2">
    <source>
        <dbReference type="ARBA" id="ARBA00004687"/>
    </source>
</evidence>
<comment type="subcellular location">
    <subcellularLocation>
        <location evidence="1">Endoplasmic reticulum membrane</location>
        <topology evidence="1">Multi-pass membrane protein</topology>
    </subcellularLocation>
</comment>
<dbReference type="STRING" id="2018661.A0A2A2KZS8"/>
<organism evidence="11 12">
    <name type="scientific">Diploscapter pachys</name>
    <dbReference type="NCBI Taxonomy" id="2018661"/>
    <lineage>
        <taxon>Eukaryota</taxon>
        <taxon>Metazoa</taxon>
        <taxon>Ecdysozoa</taxon>
        <taxon>Nematoda</taxon>
        <taxon>Chromadorea</taxon>
        <taxon>Rhabditida</taxon>
        <taxon>Rhabditina</taxon>
        <taxon>Rhabditomorpha</taxon>
        <taxon>Rhabditoidea</taxon>
        <taxon>Rhabditidae</taxon>
        <taxon>Diploscapter</taxon>
    </lineage>
</organism>